<comment type="caution">
    <text evidence="1">The sequence shown here is derived from an EMBL/GenBank/DDBJ whole genome shotgun (WGS) entry which is preliminary data.</text>
</comment>
<proteinExistence type="predicted"/>
<sequence length="66" mass="7668">MSHPELLEKLQQLSHDEKLEILQFLTTELAKEESLRALDNSTAYRAWSPYDYGDAAQKLMSLLKEE</sequence>
<organism evidence="1 2">
    <name type="scientific">Phormidium pseudopriestleyi FRX01</name>
    <dbReference type="NCBI Taxonomy" id="1759528"/>
    <lineage>
        <taxon>Bacteria</taxon>
        <taxon>Bacillati</taxon>
        <taxon>Cyanobacteriota</taxon>
        <taxon>Cyanophyceae</taxon>
        <taxon>Oscillatoriophycideae</taxon>
        <taxon>Oscillatoriales</taxon>
        <taxon>Oscillatoriaceae</taxon>
        <taxon>Phormidium</taxon>
    </lineage>
</organism>
<dbReference type="Proteomes" id="UP000664844">
    <property type="component" value="Unassembled WGS sequence"/>
</dbReference>
<evidence type="ECO:0008006" key="3">
    <source>
        <dbReference type="Google" id="ProtNLM"/>
    </source>
</evidence>
<evidence type="ECO:0000313" key="2">
    <source>
        <dbReference type="Proteomes" id="UP000664844"/>
    </source>
</evidence>
<keyword evidence="2" id="KW-1185">Reference proteome</keyword>
<protein>
    <recommendedName>
        <fullName evidence="3">DUF2281 domain-containing protein</fullName>
    </recommendedName>
</protein>
<accession>A0ABS3FWM5</accession>
<gene>
    <name evidence="1" type="ORF">J0895_18595</name>
</gene>
<reference evidence="1 2" key="1">
    <citation type="submission" date="2021-03" db="EMBL/GenBank/DDBJ databases">
        <title>Metabolic Capacity of the Antarctic Cyanobacterium Phormidium pseudopriestleyi that Sustains Oxygenic Photosynthesis in the Presence of Hydrogen Sulfide.</title>
        <authorList>
            <person name="Lumian J.E."/>
            <person name="Jungblut A.D."/>
            <person name="Dillon M.L."/>
            <person name="Hawes I."/>
            <person name="Doran P.T."/>
            <person name="Mackey T.J."/>
            <person name="Dick G.J."/>
            <person name="Grettenberger C.L."/>
            <person name="Sumner D.Y."/>
        </authorList>
    </citation>
    <scope>NUCLEOTIDE SEQUENCE [LARGE SCALE GENOMIC DNA]</scope>
    <source>
        <strain evidence="1 2">FRX01</strain>
    </source>
</reference>
<dbReference type="EMBL" id="JAFLQW010000486">
    <property type="protein sequence ID" value="MBO0351041.1"/>
    <property type="molecule type" value="Genomic_DNA"/>
</dbReference>
<name>A0ABS3FWM5_9CYAN</name>
<evidence type="ECO:0000313" key="1">
    <source>
        <dbReference type="EMBL" id="MBO0351041.1"/>
    </source>
</evidence>